<evidence type="ECO:0000256" key="1">
    <source>
        <dbReference type="SAM" id="MobiDB-lite"/>
    </source>
</evidence>
<dbReference type="Proteomes" id="UP001254832">
    <property type="component" value="Unassembled WGS sequence"/>
</dbReference>
<organism evidence="2 3">
    <name type="scientific">Paenibacillus amylolyticus</name>
    <dbReference type="NCBI Taxonomy" id="1451"/>
    <lineage>
        <taxon>Bacteria</taxon>
        <taxon>Bacillati</taxon>
        <taxon>Bacillota</taxon>
        <taxon>Bacilli</taxon>
        <taxon>Bacillales</taxon>
        <taxon>Paenibacillaceae</taxon>
        <taxon>Paenibacillus</taxon>
    </lineage>
</organism>
<proteinExistence type="predicted"/>
<accession>A0AAP5H704</accession>
<comment type="caution">
    <text evidence="2">The sequence shown here is derived from an EMBL/GenBank/DDBJ whole genome shotgun (WGS) entry which is preliminary data.</text>
</comment>
<sequence>MCTTKEEADEEGCYLFNGSCLSLDLLIACGSTAVTEPQQESKSTTEQTEPQSESSNVLTSGVFIDLDSVNDPILNDDIKTLLKNTLDSLANKNEN</sequence>
<name>A0AAP5H704_PAEAM</name>
<dbReference type="AlphaFoldDB" id="A0AAP5H704"/>
<feature type="region of interest" description="Disordered" evidence="1">
    <location>
        <begin position="35"/>
        <end position="57"/>
    </location>
</feature>
<gene>
    <name evidence="2" type="ORF">J2W91_004727</name>
</gene>
<evidence type="ECO:0000313" key="3">
    <source>
        <dbReference type="Proteomes" id="UP001254832"/>
    </source>
</evidence>
<protein>
    <submittedName>
        <fullName evidence="2">Uncharacterized protein</fullName>
    </submittedName>
</protein>
<reference evidence="2" key="1">
    <citation type="submission" date="2023-07" db="EMBL/GenBank/DDBJ databases">
        <title>Sorghum-associated microbial communities from plants grown in Nebraska, USA.</title>
        <authorList>
            <person name="Schachtman D."/>
        </authorList>
    </citation>
    <scope>NUCLEOTIDE SEQUENCE</scope>
    <source>
        <strain evidence="2">BE80</strain>
    </source>
</reference>
<evidence type="ECO:0000313" key="2">
    <source>
        <dbReference type="EMBL" id="MDR6726221.1"/>
    </source>
</evidence>
<dbReference type="EMBL" id="JAVDTR010000015">
    <property type="protein sequence ID" value="MDR6726221.1"/>
    <property type="molecule type" value="Genomic_DNA"/>
</dbReference>